<dbReference type="Proteomes" id="UP001596989">
    <property type="component" value="Unassembled WGS sequence"/>
</dbReference>
<name>A0ABW3HXF7_9BACL</name>
<sequence length="325" mass="36256">MNKGSMNAYVLPGTELTVSGIAIGASSFGSEVDMEGSFRQLDEYVAYGGNFLDTARTYGQHSISERTIGDWMSVRGNRNEIVLATKGGQELGPPYVRTLRYKQLSRQIDESLNHLRTDYIDLYYLHVDDRSVPVEEIIDLLNDKVKEGKIRYAGCSNWGADRTAEANAYAARTGQAGFVVSEIEYSLAAVNHPNDPGTNNIWMDGAMREFHRRTGLSVCAYSSQARGFFTQLAELGEAGIINSMHKQYYSARNLIMLERLQKLSAESGYSVPMLAIAYICHQKRDFVTIPVISCLNTEQLQECLMADSVELDAGMLAYLEEGRYE</sequence>
<dbReference type="InterPro" id="IPR050523">
    <property type="entry name" value="AKR_Detox_Biosynth"/>
</dbReference>
<evidence type="ECO:0000313" key="4">
    <source>
        <dbReference type="Proteomes" id="UP001596989"/>
    </source>
</evidence>
<dbReference type="Pfam" id="PF00248">
    <property type="entry name" value="Aldo_ket_red"/>
    <property type="match status" value="1"/>
</dbReference>
<protein>
    <submittedName>
        <fullName evidence="3">Aldo/keto reductase</fullName>
    </submittedName>
</protein>
<dbReference type="SUPFAM" id="SSF51430">
    <property type="entry name" value="NAD(P)-linked oxidoreductase"/>
    <property type="match status" value="1"/>
</dbReference>
<dbReference type="Gene3D" id="3.20.20.100">
    <property type="entry name" value="NADP-dependent oxidoreductase domain"/>
    <property type="match status" value="1"/>
</dbReference>
<dbReference type="InterPro" id="IPR020471">
    <property type="entry name" value="AKR"/>
</dbReference>
<dbReference type="RefSeq" id="WP_377568643.1">
    <property type="nucleotide sequence ID" value="NZ_JBHTJZ010000072.1"/>
</dbReference>
<organism evidence="3 4">
    <name type="scientific">Paenibacillus chungangensis</name>
    <dbReference type="NCBI Taxonomy" id="696535"/>
    <lineage>
        <taxon>Bacteria</taxon>
        <taxon>Bacillati</taxon>
        <taxon>Bacillota</taxon>
        <taxon>Bacilli</taxon>
        <taxon>Bacillales</taxon>
        <taxon>Paenibacillaceae</taxon>
        <taxon>Paenibacillus</taxon>
    </lineage>
</organism>
<feature type="domain" description="NADP-dependent oxidoreductase" evidence="2">
    <location>
        <begin position="21"/>
        <end position="321"/>
    </location>
</feature>
<gene>
    <name evidence="3" type="ORF">ACFQ2I_23120</name>
</gene>
<dbReference type="EMBL" id="JBHTJZ010000072">
    <property type="protein sequence ID" value="MFD0962236.1"/>
    <property type="molecule type" value="Genomic_DNA"/>
</dbReference>
<dbReference type="InterPro" id="IPR036812">
    <property type="entry name" value="NAD(P)_OxRdtase_dom_sf"/>
</dbReference>
<dbReference type="CDD" id="cd19082">
    <property type="entry name" value="AKR_AKR10A1_2"/>
    <property type="match status" value="1"/>
</dbReference>
<keyword evidence="1" id="KW-0560">Oxidoreductase</keyword>
<accession>A0ABW3HXF7</accession>
<evidence type="ECO:0000256" key="1">
    <source>
        <dbReference type="ARBA" id="ARBA00023002"/>
    </source>
</evidence>
<dbReference type="PRINTS" id="PR00069">
    <property type="entry name" value="ALDKETRDTASE"/>
</dbReference>
<evidence type="ECO:0000313" key="3">
    <source>
        <dbReference type="EMBL" id="MFD0962236.1"/>
    </source>
</evidence>
<keyword evidence="4" id="KW-1185">Reference proteome</keyword>
<evidence type="ECO:0000259" key="2">
    <source>
        <dbReference type="Pfam" id="PF00248"/>
    </source>
</evidence>
<dbReference type="PANTHER" id="PTHR43364:SF4">
    <property type="entry name" value="NAD(P)-LINKED OXIDOREDUCTASE SUPERFAMILY PROTEIN"/>
    <property type="match status" value="1"/>
</dbReference>
<dbReference type="PANTHER" id="PTHR43364">
    <property type="entry name" value="NADH-SPECIFIC METHYLGLYOXAL REDUCTASE-RELATED"/>
    <property type="match status" value="1"/>
</dbReference>
<dbReference type="InterPro" id="IPR023210">
    <property type="entry name" value="NADP_OxRdtase_dom"/>
</dbReference>
<reference evidence="4" key="1">
    <citation type="journal article" date="2019" name="Int. J. Syst. Evol. Microbiol.">
        <title>The Global Catalogue of Microorganisms (GCM) 10K type strain sequencing project: providing services to taxonomists for standard genome sequencing and annotation.</title>
        <authorList>
            <consortium name="The Broad Institute Genomics Platform"/>
            <consortium name="The Broad Institute Genome Sequencing Center for Infectious Disease"/>
            <person name="Wu L."/>
            <person name="Ma J."/>
        </authorList>
    </citation>
    <scope>NUCLEOTIDE SEQUENCE [LARGE SCALE GENOMIC DNA]</scope>
    <source>
        <strain evidence="4">CCUG 59129</strain>
    </source>
</reference>
<comment type="caution">
    <text evidence="3">The sequence shown here is derived from an EMBL/GenBank/DDBJ whole genome shotgun (WGS) entry which is preliminary data.</text>
</comment>
<proteinExistence type="predicted"/>